<accession>A0A0G4P3C4</accession>
<evidence type="ECO:0000256" key="1">
    <source>
        <dbReference type="SAM" id="SignalP"/>
    </source>
</evidence>
<proteinExistence type="predicted"/>
<organism evidence="2 3">
    <name type="scientific">Penicillium camemberti (strain FM 013)</name>
    <dbReference type="NCBI Taxonomy" id="1429867"/>
    <lineage>
        <taxon>Eukaryota</taxon>
        <taxon>Fungi</taxon>
        <taxon>Dikarya</taxon>
        <taxon>Ascomycota</taxon>
        <taxon>Pezizomycotina</taxon>
        <taxon>Eurotiomycetes</taxon>
        <taxon>Eurotiomycetidae</taxon>
        <taxon>Eurotiales</taxon>
        <taxon>Aspergillaceae</taxon>
        <taxon>Penicillium</taxon>
    </lineage>
</organism>
<name>A0A0G4P3C4_PENC3</name>
<dbReference type="Proteomes" id="UP000053732">
    <property type="component" value="Unassembled WGS sequence"/>
</dbReference>
<keyword evidence="1" id="KW-0732">Signal</keyword>
<sequence length="154" mass="16723">MTFIHLSIFLTTALAITGVQASSECWTSVHNETIPLFNSSPITFSYKLNTATGCLNWCGKVEKCEAWVFVEHSKQCDLHPKPALTIDQNAGFTFGGCDPTTVTKTQLAVDTPIMSPSAAVSSTRVATSPSSLVRFPLFNLTPFRAAANNEVLFF</sequence>
<gene>
    <name evidence="2" type="ORF">PCAMFM013_S004g000751</name>
</gene>
<evidence type="ECO:0000313" key="2">
    <source>
        <dbReference type="EMBL" id="CRL20809.1"/>
    </source>
</evidence>
<keyword evidence="3" id="KW-1185">Reference proteome</keyword>
<feature type="signal peptide" evidence="1">
    <location>
        <begin position="1"/>
        <end position="21"/>
    </location>
</feature>
<evidence type="ECO:0000313" key="3">
    <source>
        <dbReference type="Proteomes" id="UP000053732"/>
    </source>
</evidence>
<protein>
    <submittedName>
        <fullName evidence="2">Str. FM013</fullName>
    </submittedName>
</protein>
<dbReference type="EMBL" id="HG793137">
    <property type="protein sequence ID" value="CRL20809.1"/>
    <property type="molecule type" value="Genomic_DNA"/>
</dbReference>
<feature type="chain" id="PRO_5005194998" evidence="1">
    <location>
        <begin position="22"/>
        <end position="154"/>
    </location>
</feature>
<dbReference type="AlphaFoldDB" id="A0A0G4P3C4"/>
<reference evidence="2 3" key="1">
    <citation type="journal article" date="2014" name="Nat. Commun.">
        <title>Multiple recent horizontal transfers of a large genomic region in cheese making fungi.</title>
        <authorList>
            <person name="Cheeseman K."/>
            <person name="Ropars J."/>
            <person name="Renault P."/>
            <person name="Dupont J."/>
            <person name="Gouzy J."/>
            <person name="Branca A."/>
            <person name="Abraham A.L."/>
            <person name="Ceppi M."/>
            <person name="Conseiller E."/>
            <person name="Debuchy R."/>
            <person name="Malagnac F."/>
            <person name="Goarin A."/>
            <person name="Silar P."/>
            <person name="Lacoste S."/>
            <person name="Sallet E."/>
            <person name="Bensimon A."/>
            <person name="Giraud T."/>
            <person name="Brygoo Y."/>
        </authorList>
    </citation>
    <scope>NUCLEOTIDE SEQUENCE [LARGE SCALE GENOMIC DNA]</scope>
    <source>
        <strain evidence="3">FM 013</strain>
    </source>
</reference>